<proteinExistence type="predicted"/>
<gene>
    <name evidence="1" type="ORF">OMM_05048</name>
</gene>
<evidence type="ECO:0000313" key="2">
    <source>
        <dbReference type="Proteomes" id="UP000189670"/>
    </source>
</evidence>
<reference evidence="2" key="1">
    <citation type="submission" date="2012-11" db="EMBL/GenBank/DDBJ databases">
        <authorList>
            <person name="Lucero-Rivera Y.E."/>
            <person name="Tovar-Ramirez D."/>
        </authorList>
    </citation>
    <scope>NUCLEOTIDE SEQUENCE [LARGE SCALE GENOMIC DNA]</scope>
    <source>
        <strain evidence="2">Araruama</strain>
    </source>
</reference>
<dbReference type="AlphaFoldDB" id="A0A1V1NYH9"/>
<organism evidence="1 2">
    <name type="scientific">Candidatus Magnetoglobus multicellularis str. Araruama</name>
    <dbReference type="NCBI Taxonomy" id="890399"/>
    <lineage>
        <taxon>Bacteria</taxon>
        <taxon>Pseudomonadati</taxon>
        <taxon>Thermodesulfobacteriota</taxon>
        <taxon>Desulfobacteria</taxon>
        <taxon>Desulfobacterales</taxon>
        <taxon>Desulfobacteraceae</taxon>
        <taxon>Candidatus Magnetoglobus</taxon>
    </lineage>
</organism>
<dbReference type="EMBL" id="ATBP01001295">
    <property type="protein sequence ID" value="ETR67613.1"/>
    <property type="molecule type" value="Genomic_DNA"/>
</dbReference>
<protein>
    <submittedName>
        <fullName evidence="1">Uncharacterized protein</fullName>
    </submittedName>
</protein>
<accession>A0A1V1NYH9</accession>
<comment type="caution">
    <text evidence="1">The sequence shown here is derived from an EMBL/GenBank/DDBJ whole genome shotgun (WGS) entry which is preliminary data.</text>
</comment>
<name>A0A1V1NYH9_9BACT</name>
<sequence length="393" mass="46561">MGMFDTIMLDRSYECVKCKNMITSTQTKAFDKTLDEYKTKDCVDHVEDIRIIKEELFCDKCHEFQPDPVYLVVNRGILTGIADSLQQARALLDDLNTEKLMLWYHDLYRRYIDQKNDTHKHRRFLYDLREWWGEQLYKEINKDKLFFLFYSHHFKGAISPIESVERFLTDTKMRRTLNQLWEEGHEELLIYHPEQIEPGEEEWFADVYQDDMNERCHLNWTWSVTSKKLHESDDEASEKSLDWSIIVDDPYSEKAICDAVLKWLRDRNFNFKVKMISVEDSRRTGMLKGLEEQLANLKKEECISHEKLMEELEVLDLETKADQIDHLKNKSKVFYYKGFHGSLVPCVETGILLGKIEGINEIIPYEGKTVSECENKFREAVSKLIPKPVISEP</sequence>
<evidence type="ECO:0000313" key="1">
    <source>
        <dbReference type="EMBL" id="ETR67613.1"/>
    </source>
</evidence>
<dbReference type="Proteomes" id="UP000189670">
    <property type="component" value="Unassembled WGS sequence"/>
</dbReference>